<evidence type="ECO:0000256" key="1">
    <source>
        <dbReference type="SAM" id="MobiDB-lite"/>
    </source>
</evidence>
<name>A0A239FP11_9NOCA</name>
<organism evidence="2 3">
    <name type="scientific">Rhodococcoides kyotonense</name>
    <dbReference type="NCBI Taxonomy" id="398843"/>
    <lineage>
        <taxon>Bacteria</taxon>
        <taxon>Bacillati</taxon>
        <taxon>Actinomycetota</taxon>
        <taxon>Actinomycetes</taxon>
        <taxon>Mycobacteriales</taxon>
        <taxon>Nocardiaceae</taxon>
        <taxon>Rhodococcoides</taxon>
    </lineage>
</organism>
<dbReference type="OrthoDB" id="4463367at2"/>
<feature type="region of interest" description="Disordered" evidence="1">
    <location>
        <begin position="57"/>
        <end position="100"/>
    </location>
</feature>
<dbReference type="RefSeq" id="WP_089244578.1">
    <property type="nucleotide sequence ID" value="NZ_FZOW01000003.1"/>
</dbReference>
<sequence>MPTIIPGPDTDVPALARKLLDAADHPSEVATDTSGNTTAFVISDELAEKLGYGTVDVEEPEDGDGHVDVNGSTESVEPGNVHEDNETVEEPKRGGAGSGGEVWYAFLEDQGVEIPDDVTADDRTELIALWDAHKAAQG</sequence>
<feature type="compositionally biased region" description="Basic and acidic residues" evidence="1">
    <location>
        <begin position="80"/>
        <end position="93"/>
    </location>
</feature>
<dbReference type="EMBL" id="FZOW01000003">
    <property type="protein sequence ID" value="SNS58607.1"/>
    <property type="molecule type" value="Genomic_DNA"/>
</dbReference>
<gene>
    <name evidence="2" type="ORF">SAMN05421642_103391</name>
</gene>
<dbReference type="AlphaFoldDB" id="A0A239FP11"/>
<evidence type="ECO:0000313" key="3">
    <source>
        <dbReference type="Proteomes" id="UP000198327"/>
    </source>
</evidence>
<protein>
    <submittedName>
        <fullName evidence="2">Uncharacterized protein</fullName>
    </submittedName>
</protein>
<keyword evidence="3" id="KW-1185">Reference proteome</keyword>
<evidence type="ECO:0000313" key="2">
    <source>
        <dbReference type="EMBL" id="SNS58607.1"/>
    </source>
</evidence>
<dbReference type="Proteomes" id="UP000198327">
    <property type="component" value="Unassembled WGS sequence"/>
</dbReference>
<proteinExistence type="predicted"/>
<accession>A0A239FP11</accession>
<reference evidence="3" key="1">
    <citation type="submission" date="2017-06" db="EMBL/GenBank/DDBJ databases">
        <authorList>
            <person name="Varghese N."/>
            <person name="Submissions S."/>
        </authorList>
    </citation>
    <scope>NUCLEOTIDE SEQUENCE [LARGE SCALE GENOMIC DNA]</scope>
    <source>
        <strain evidence="3">JCM 23211</strain>
    </source>
</reference>